<accession>A0A2Z4Y459</accession>
<dbReference type="Gene3D" id="1.10.3210.10">
    <property type="entry name" value="Hypothetical protein af1432"/>
    <property type="match status" value="1"/>
</dbReference>
<keyword evidence="1" id="KW-0418">Kinase</keyword>
<dbReference type="PANTHER" id="PTHR21262">
    <property type="entry name" value="GUANOSINE-3',5'-BIS DIPHOSPHATE 3'-PYROPHOSPHOHYDROLASE"/>
    <property type="match status" value="1"/>
</dbReference>
<evidence type="ECO:0000313" key="2">
    <source>
        <dbReference type="Proteomes" id="UP000262583"/>
    </source>
</evidence>
<dbReference type="KEGG" id="schv:BRCON_1002"/>
<dbReference type="GO" id="GO:0016301">
    <property type="term" value="F:kinase activity"/>
    <property type="evidence" value="ECO:0007669"/>
    <property type="project" value="UniProtKB-KW"/>
</dbReference>
<dbReference type="EMBL" id="CP030759">
    <property type="protein sequence ID" value="AXA35779.1"/>
    <property type="molecule type" value="Genomic_DNA"/>
</dbReference>
<evidence type="ECO:0000313" key="1">
    <source>
        <dbReference type="EMBL" id="AXA35779.1"/>
    </source>
</evidence>
<dbReference type="AlphaFoldDB" id="A0A2Z4Y459"/>
<organism evidence="1 2">
    <name type="scientific">Sumerlaea chitinivorans</name>
    <dbReference type="NCBI Taxonomy" id="2250252"/>
    <lineage>
        <taxon>Bacteria</taxon>
        <taxon>Candidatus Sumerlaeota</taxon>
        <taxon>Candidatus Sumerlaeia</taxon>
        <taxon>Candidatus Sumerlaeales</taxon>
        <taxon>Candidatus Sumerlaeaceae</taxon>
        <taxon>Candidatus Sumerlaea</taxon>
    </lineage>
</organism>
<reference evidence="1 2" key="1">
    <citation type="submission" date="2018-05" db="EMBL/GenBank/DDBJ databases">
        <title>A metagenomic window into the 2 km-deep terrestrial subsurface aquifer revealed taxonomically and functionally diverse microbial community comprising novel uncultured bacterial lineages.</title>
        <authorList>
            <person name="Kadnikov V.V."/>
            <person name="Mardanov A.V."/>
            <person name="Beletsky A.V."/>
            <person name="Banks D."/>
            <person name="Pimenov N.V."/>
            <person name="Frank Y.A."/>
            <person name="Karnachuk O.V."/>
            <person name="Ravin N.V."/>
        </authorList>
    </citation>
    <scope>NUCLEOTIDE SEQUENCE [LARGE SCALE GENOMIC DNA]</scope>
    <source>
        <strain evidence="1">BY</strain>
    </source>
</reference>
<gene>
    <name evidence="1" type="ORF">BRCON_1002</name>
</gene>
<protein>
    <submittedName>
        <fullName evidence="1">GTP pyrophosphokinase</fullName>
    </submittedName>
</protein>
<dbReference type="SUPFAM" id="SSF109604">
    <property type="entry name" value="HD-domain/PDEase-like"/>
    <property type="match status" value="1"/>
</dbReference>
<keyword evidence="1" id="KW-0808">Transferase</keyword>
<proteinExistence type="predicted"/>
<dbReference type="Pfam" id="PF13328">
    <property type="entry name" value="HD_4"/>
    <property type="match status" value="1"/>
</dbReference>
<dbReference type="Proteomes" id="UP000262583">
    <property type="component" value="Chromosome"/>
</dbReference>
<dbReference type="PANTHER" id="PTHR21262:SF31">
    <property type="entry name" value="GTP PYROPHOSPHOKINASE"/>
    <property type="match status" value="1"/>
</dbReference>
<sequence>MHREALDTMSTHHSYVLHARDTLLAYTRHKCGEDALVRRALSRAEQSHQGQTRDGGEPYIIHPIRVATHFLALWPGPVTQEQIASAVLHDVLEDDRTLRYEDLVAEFGPEVACAVEALSKDTAEHVLSPSEYRERILAAPPFVRLIKLCDRLDNILSLRSCPDHDKVRRYLERTEAYYRVIGESVDRALLDIILKAIEELKVACGEG</sequence>
<name>A0A2Z4Y459_SUMC1</name>